<dbReference type="AlphaFoldDB" id="A0A8J7CWH8"/>
<name>A0A8J7CWH8_9PROT</name>
<evidence type="ECO:0000313" key="2">
    <source>
        <dbReference type="EMBL" id="MBE1237501.1"/>
    </source>
</evidence>
<proteinExistence type="predicted"/>
<comment type="caution">
    <text evidence="2">The sequence shown here is derived from an EMBL/GenBank/DDBJ whole genome shotgun (WGS) entry which is preliminary data.</text>
</comment>
<dbReference type="PROSITE" id="PS51257">
    <property type="entry name" value="PROKAR_LIPOPROTEIN"/>
    <property type="match status" value="1"/>
</dbReference>
<dbReference type="Proteomes" id="UP000631034">
    <property type="component" value="Unassembled WGS sequence"/>
</dbReference>
<reference evidence="2" key="1">
    <citation type="submission" date="2020-10" db="EMBL/GenBank/DDBJ databases">
        <title>Genome sequence of the unusual species of purple photosynthetic bacteria, Phaeovibrio sulfidiphilus DSM 23193, type strain.</title>
        <authorList>
            <person name="Kyndt J.A."/>
            <person name="Meyer T.E."/>
        </authorList>
    </citation>
    <scope>NUCLEOTIDE SEQUENCE</scope>
    <source>
        <strain evidence="2">DSM 23193</strain>
    </source>
</reference>
<feature type="chain" id="PRO_5035264777" evidence="1">
    <location>
        <begin position="27"/>
        <end position="148"/>
    </location>
</feature>
<evidence type="ECO:0000256" key="1">
    <source>
        <dbReference type="SAM" id="SignalP"/>
    </source>
</evidence>
<keyword evidence="1" id="KW-0732">Signal</keyword>
<organism evidence="2 3">
    <name type="scientific">Phaeovibrio sulfidiphilus</name>
    <dbReference type="NCBI Taxonomy" id="1220600"/>
    <lineage>
        <taxon>Bacteria</taxon>
        <taxon>Pseudomonadati</taxon>
        <taxon>Pseudomonadota</taxon>
        <taxon>Alphaproteobacteria</taxon>
        <taxon>Rhodospirillales</taxon>
        <taxon>Rhodospirillaceae</taxon>
        <taxon>Phaeovibrio</taxon>
    </lineage>
</organism>
<keyword evidence="3" id="KW-1185">Reference proteome</keyword>
<gene>
    <name evidence="2" type="ORF">IHV25_07550</name>
</gene>
<protein>
    <submittedName>
        <fullName evidence="2">Uncharacterized protein</fullName>
    </submittedName>
</protein>
<evidence type="ECO:0000313" key="3">
    <source>
        <dbReference type="Proteomes" id="UP000631034"/>
    </source>
</evidence>
<dbReference type="RefSeq" id="WP_192534510.1">
    <property type="nucleotide sequence ID" value="NZ_JACZHT010000005.1"/>
</dbReference>
<accession>A0A8J7CWH8</accession>
<sequence>MPHRSTRILSGLLACALAAGSAAGCAAPPACPLPAPVPSAPGLDSHNARNALDWDGLYVGASPEDTLTLFPDGRYVMSGARAVLPPAGAFDWDPSGSRILLPAGDRPAAVFFVGEGFVRQICPQTDPGAEPVYRKAGVAPGHPPPGTP</sequence>
<dbReference type="EMBL" id="JACZHT010000005">
    <property type="protein sequence ID" value="MBE1237501.1"/>
    <property type="molecule type" value="Genomic_DNA"/>
</dbReference>
<feature type="signal peptide" evidence="1">
    <location>
        <begin position="1"/>
        <end position="26"/>
    </location>
</feature>